<dbReference type="PROSITE" id="PS50082">
    <property type="entry name" value="WD_REPEATS_2"/>
    <property type="match status" value="3"/>
</dbReference>
<feature type="repeat" description="WD" evidence="3">
    <location>
        <begin position="14"/>
        <end position="55"/>
    </location>
</feature>
<dbReference type="EMBL" id="JABAIL010000004">
    <property type="protein sequence ID" value="NLR92231.1"/>
    <property type="molecule type" value="Genomic_DNA"/>
</dbReference>
<dbReference type="PROSITE" id="PS50294">
    <property type="entry name" value="WD_REPEATS_REGION"/>
    <property type="match status" value="2"/>
</dbReference>
<dbReference type="InterPro" id="IPR015943">
    <property type="entry name" value="WD40/YVTN_repeat-like_dom_sf"/>
</dbReference>
<keyword evidence="1 3" id="KW-0853">WD repeat</keyword>
<dbReference type="Pfam" id="PF00400">
    <property type="entry name" value="WD40"/>
    <property type="match status" value="3"/>
</dbReference>
<evidence type="ECO:0000313" key="4">
    <source>
        <dbReference type="EMBL" id="NLR92231.1"/>
    </source>
</evidence>
<name>A0A7X8SL38_9BACT</name>
<reference evidence="4 5" key="1">
    <citation type="submission" date="2020-04" db="EMBL/GenBank/DDBJ databases">
        <title>Flammeovirga sp. SR4, a novel species isolated from seawater.</title>
        <authorList>
            <person name="Wang X."/>
        </authorList>
    </citation>
    <scope>NUCLEOTIDE SEQUENCE [LARGE SCALE GENOMIC DNA]</scope>
    <source>
        <strain evidence="4 5">SR4</strain>
    </source>
</reference>
<dbReference type="InterPro" id="IPR036322">
    <property type="entry name" value="WD40_repeat_dom_sf"/>
</dbReference>
<dbReference type="AlphaFoldDB" id="A0A7X8SL38"/>
<feature type="repeat" description="WD" evidence="3">
    <location>
        <begin position="180"/>
        <end position="214"/>
    </location>
</feature>
<protein>
    <submittedName>
        <fullName evidence="4">WD40 repeat domain-containing protein</fullName>
    </submittedName>
</protein>
<dbReference type="InterPro" id="IPR001680">
    <property type="entry name" value="WD40_rpt"/>
</dbReference>
<evidence type="ECO:0000256" key="2">
    <source>
        <dbReference type="ARBA" id="ARBA00022737"/>
    </source>
</evidence>
<keyword evidence="5" id="KW-1185">Reference proteome</keyword>
<dbReference type="PROSITE" id="PS00678">
    <property type="entry name" value="WD_REPEATS_1"/>
    <property type="match status" value="1"/>
</dbReference>
<dbReference type="InterPro" id="IPR019775">
    <property type="entry name" value="WD40_repeat_CS"/>
</dbReference>
<dbReference type="SMART" id="SM00320">
    <property type="entry name" value="WD40"/>
    <property type="match status" value="6"/>
</dbReference>
<proteinExistence type="predicted"/>
<feature type="repeat" description="WD" evidence="3">
    <location>
        <begin position="223"/>
        <end position="264"/>
    </location>
</feature>
<dbReference type="PANTHER" id="PTHR22847">
    <property type="entry name" value="WD40 REPEAT PROTEIN"/>
    <property type="match status" value="1"/>
</dbReference>
<evidence type="ECO:0000256" key="1">
    <source>
        <dbReference type="ARBA" id="ARBA00022574"/>
    </source>
</evidence>
<organism evidence="4 5">
    <name type="scientific">Flammeovirga agarivorans</name>
    <dbReference type="NCBI Taxonomy" id="2726742"/>
    <lineage>
        <taxon>Bacteria</taxon>
        <taxon>Pseudomonadati</taxon>
        <taxon>Bacteroidota</taxon>
        <taxon>Cytophagia</taxon>
        <taxon>Cytophagales</taxon>
        <taxon>Flammeovirgaceae</taxon>
        <taxon>Flammeovirga</taxon>
    </lineage>
</organism>
<dbReference type="Gene3D" id="2.130.10.10">
    <property type="entry name" value="YVTN repeat-like/Quinoprotein amine dehydrogenase"/>
    <property type="match status" value="2"/>
</dbReference>
<dbReference type="PANTHER" id="PTHR22847:SF637">
    <property type="entry name" value="WD REPEAT DOMAIN 5B"/>
    <property type="match status" value="1"/>
</dbReference>
<comment type="caution">
    <text evidence="4">The sequence shown here is derived from an EMBL/GenBank/DDBJ whole genome shotgun (WGS) entry which is preliminary data.</text>
</comment>
<evidence type="ECO:0000313" key="5">
    <source>
        <dbReference type="Proteomes" id="UP000585050"/>
    </source>
</evidence>
<dbReference type="RefSeq" id="WP_168882950.1">
    <property type="nucleotide sequence ID" value="NZ_JABAIL010000004.1"/>
</dbReference>
<dbReference type="SUPFAM" id="SSF50978">
    <property type="entry name" value="WD40 repeat-like"/>
    <property type="match status" value="1"/>
</dbReference>
<accession>A0A7X8SL38</accession>
<evidence type="ECO:0000256" key="3">
    <source>
        <dbReference type="PROSITE-ProRule" id="PRU00221"/>
    </source>
</evidence>
<gene>
    <name evidence="4" type="ORF">HGP29_13470</name>
</gene>
<sequence length="305" mass="34426">MQRQVLEVNKLAQFGGHKDGLYSLVHFNDNGIFYTAGADGFVVEWDIKNPDQGKMIAKVPNTVYSMCPLIEENQLIIGQNTDGIHHIDLKSGKEIRSLKLTDKAVFAIKRLEDDVFVGTGDGWVYIVSLHSWNVRAKVKVSEESVRSLAVDPSRRIFWAGSSDATIRGYNIENCDEVRELIGHENSVFSLTVSPDYQFLLSGSRDAHLRVWNLDGFIETQHDIVAHMYTINDIVFRKDGRYFVTCSKDKSIKVWRTEDFRLLKVIDKARHAGHGTSVNRLAWIGENTVISVSDDHSASAWTIDGL</sequence>
<keyword evidence="2" id="KW-0677">Repeat</keyword>
<dbReference type="Proteomes" id="UP000585050">
    <property type="component" value="Unassembled WGS sequence"/>
</dbReference>